<keyword evidence="1 4" id="KW-0808">Transferase</keyword>
<dbReference type="GO" id="GO:0008194">
    <property type="term" value="F:UDP-glycosyltransferase activity"/>
    <property type="evidence" value="ECO:0007669"/>
    <property type="project" value="InterPro"/>
</dbReference>
<dbReference type="Proteomes" id="UP000436138">
    <property type="component" value="Chromosome"/>
</dbReference>
<sequence>MTAGSRGDVAPYTGLGHRLALAGHEVTLVTHARFEPLVAGSGVRFHSLPVDPLAELESPRGRGLQRSASDAGKLLRLADMARRLVGRMTEDLLTAADGSEALLLSASLAPLGHTIAEGLRLPSIGVYLQPIAGTREFAPAVLGGGSWGPVANRAAGHGVCLATEHIFAGALPGVRRRLGLPRQRAGAGLRTRERRLWPVLHGFSPLVVPRPRDWRPGLTVSGYWWPYDTQQELPQNVREFLDDGPPPVFVGLGSATVPDARRLSAQVVAALRRAGLRGVIQRGWGGLTADGDDMLTIGEVPHALLFPHMAAVVHHAGAGTTAAGLRAGVPAVPVPVQFDAGFWSARLVALGVAPAAVPLRRLTVDALSSALVQATREPPYRDRARTLGIRIRGEDGTAPVLKALQRLGG</sequence>
<dbReference type="RefSeq" id="WP_158931140.1">
    <property type="nucleotide sequence ID" value="NZ_CP047020.1"/>
</dbReference>
<dbReference type="InterPro" id="IPR004276">
    <property type="entry name" value="GlycoTrans_28_N"/>
</dbReference>
<dbReference type="Gene3D" id="3.40.50.2000">
    <property type="entry name" value="Glycogen Phosphorylase B"/>
    <property type="match status" value="2"/>
</dbReference>
<evidence type="ECO:0000259" key="3">
    <source>
        <dbReference type="Pfam" id="PF06722"/>
    </source>
</evidence>
<evidence type="ECO:0000256" key="1">
    <source>
        <dbReference type="ARBA" id="ARBA00022679"/>
    </source>
</evidence>
<dbReference type="PANTHER" id="PTHR48050:SF13">
    <property type="entry name" value="STEROL 3-BETA-GLUCOSYLTRANSFERASE UGT80A2"/>
    <property type="match status" value="1"/>
</dbReference>
<feature type="domain" description="Glycosyltransferase family 28 N-terminal" evidence="2">
    <location>
        <begin position="1"/>
        <end position="98"/>
    </location>
</feature>
<evidence type="ECO:0000313" key="5">
    <source>
        <dbReference type="Proteomes" id="UP000436138"/>
    </source>
</evidence>
<dbReference type="FunFam" id="3.40.50.2000:FF:000009">
    <property type="entry name" value="Sterol 3-beta-glucosyltransferase UGT80A2"/>
    <property type="match status" value="1"/>
</dbReference>
<keyword evidence="5" id="KW-1185">Reference proteome</keyword>
<name>A0A6I6N5X2_9ACTN</name>
<evidence type="ECO:0000259" key="2">
    <source>
        <dbReference type="Pfam" id="PF03033"/>
    </source>
</evidence>
<dbReference type="KEGG" id="sbro:GQF42_39530"/>
<proteinExistence type="predicted"/>
<dbReference type="Pfam" id="PF03033">
    <property type="entry name" value="Glyco_transf_28"/>
    <property type="match status" value="1"/>
</dbReference>
<dbReference type="GO" id="GO:0033072">
    <property type="term" value="P:vancomycin biosynthetic process"/>
    <property type="evidence" value="ECO:0007669"/>
    <property type="project" value="UniProtKB-ARBA"/>
</dbReference>
<dbReference type="Pfam" id="PF06722">
    <property type="entry name" value="EryCIII-like_C"/>
    <property type="match status" value="1"/>
</dbReference>
<accession>A0A6I6N5X2</accession>
<dbReference type="AlphaFoldDB" id="A0A6I6N5X2"/>
<dbReference type="GO" id="GO:0016758">
    <property type="term" value="F:hexosyltransferase activity"/>
    <property type="evidence" value="ECO:0007669"/>
    <property type="project" value="InterPro"/>
</dbReference>
<dbReference type="CDD" id="cd03784">
    <property type="entry name" value="GT1_Gtf-like"/>
    <property type="match status" value="1"/>
</dbReference>
<gene>
    <name evidence="4" type="ORF">GQF42_39530</name>
</gene>
<dbReference type="InterPro" id="IPR010610">
    <property type="entry name" value="EryCIII-like_C"/>
</dbReference>
<reference evidence="4 5" key="1">
    <citation type="submission" date="2019-12" db="EMBL/GenBank/DDBJ databases">
        <title>Streptomyces sp. strain T44 isolated from rhizosphere soil of Broussonetia papyrifera.</title>
        <authorList>
            <person name="Mo P."/>
        </authorList>
    </citation>
    <scope>NUCLEOTIDE SEQUENCE [LARGE SCALE GENOMIC DNA]</scope>
    <source>
        <strain evidence="4 5">T44</strain>
    </source>
</reference>
<dbReference type="SUPFAM" id="SSF53756">
    <property type="entry name" value="UDP-Glycosyltransferase/glycogen phosphorylase"/>
    <property type="match status" value="1"/>
</dbReference>
<protein>
    <submittedName>
        <fullName evidence="4">Glycosyltransferase</fullName>
    </submittedName>
</protein>
<dbReference type="InterPro" id="IPR002213">
    <property type="entry name" value="UDP_glucos_trans"/>
</dbReference>
<dbReference type="PANTHER" id="PTHR48050">
    <property type="entry name" value="STEROL 3-BETA-GLUCOSYLTRANSFERASE"/>
    <property type="match status" value="1"/>
</dbReference>
<dbReference type="InterPro" id="IPR050426">
    <property type="entry name" value="Glycosyltransferase_28"/>
</dbReference>
<feature type="domain" description="Erythromycin biosynthesis protein CIII-like C-terminal" evidence="3">
    <location>
        <begin position="293"/>
        <end position="387"/>
    </location>
</feature>
<dbReference type="GO" id="GO:0005975">
    <property type="term" value="P:carbohydrate metabolic process"/>
    <property type="evidence" value="ECO:0007669"/>
    <property type="project" value="InterPro"/>
</dbReference>
<evidence type="ECO:0000313" key="4">
    <source>
        <dbReference type="EMBL" id="QHA08548.1"/>
    </source>
</evidence>
<dbReference type="EMBL" id="CP047020">
    <property type="protein sequence ID" value="QHA08548.1"/>
    <property type="molecule type" value="Genomic_DNA"/>
</dbReference>
<organism evidence="4 5">
    <name type="scientific">Streptomyces broussonetiae</name>
    <dbReference type="NCBI Taxonomy" id="2686304"/>
    <lineage>
        <taxon>Bacteria</taxon>
        <taxon>Bacillati</taxon>
        <taxon>Actinomycetota</taxon>
        <taxon>Actinomycetes</taxon>
        <taxon>Kitasatosporales</taxon>
        <taxon>Streptomycetaceae</taxon>
        <taxon>Streptomyces</taxon>
    </lineage>
</organism>